<accession>A0A150IRC8</accession>
<comment type="caution">
    <text evidence="1">The sequence shown here is derived from an EMBL/GenBank/DDBJ whole genome shotgun (WGS) entry which is preliminary data.</text>
</comment>
<dbReference type="AlphaFoldDB" id="A0A150IRC8"/>
<evidence type="ECO:0000313" key="2">
    <source>
        <dbReference type="Proteomes" id="UP000075398"/>
    </source>
</evidence>
<name>A0A150IRC8_9EURY</name>
<protein>
    <submittedName>
        <fullName evidence="1">Uncharacterized protein</fullName>
    </submittedName>
</protein>
<proteinExistence type="predicted"/>
<sequence length="117" mass="13105">MWTFGGTRIIVQEIGGQSSRITARLQPLTGETVQQFFGIETPIHNVSAIVVGNADLEALLAMNKDGDTKYTLSGDSFSKDLYLINFNWKRIKTAWQTLRQDLDCTAPVYAVELEVHE</sequence>
<reference evidence="1 2" key="1">
    <citation type="journal article" date="2016" name="ISME J.">
        <title>Chasing the elusive Euryarchaeota class WSA2: genomes reveal a uniquely fastidious methyl-reducing methanogen.</title>
        <authorList>
            <person name="Nobu M.K."/>
            <person name="Narihiro T."/>
            <person name="Kuroda K."/>
            <person name="Mei R."/>
            <person name="Liu W.T."/>
        </authorList>
    </citation>
    <scope>NUCLEOTIDE SEQUENCE [LARGE SCALE GENOMIC DNA]</scope>
    <source>
        <strain evidence="1">U1lsi0528_Bin055</strain>
    </source>
</reference>
<dbReference type="Proteomes" id="UP000075398">
    <property type="component" value="Unassembled WGS sequence"/>
</dbReference>
<evidence type="ECO:0000313" key="1">
    <source>
        <dbReference type="EMBL" id="KYC47589.1"/>
    </source>
</evidence>
<gene>
    <name evidence="1" type="ORF">AMQ22_01950</name>
</gene>
<organism evidence="1 2">
    <name type="scientific">Candidatus Methanofastidiosum methylothiophilum</name>
    <dbReference type="NCBI Taxonomy" id="1705564"/>
    <lineage>
        <taxon>Archaea</taxon>
        <taxon>Methanobacteriati</taxon>
        <taxon>Methanobacteriota</taxon>
        <taxon>Stenosarchaea group</taxon>
        <taxon>Candidatus Methanofastidiosia</taxon>
        <taxon>Candidatus Methanofastidiosales</taxon>
        <taxon>Candidatus Methanofastidiosaceae</taxon>
        <taxon>Candidatus Methanofastidiosum</taxon>
    </lineage>
</organism>
<dbReference type="EMBL" id="LNGC01000147">
    <property type="protein sequence ID" value="KYC47589.1"/>
    <property type="molecule type" value="Genomic_DNA"/>
</dbReference>